<gene>
    <name evidence="2" type="ORF">XELAEV_18029360mg</name>
</gene>
<feature type="compositionally biased region" description="Polar residues" evidence="1">
    <location>
        <begin position="42"/>
        <end position="71"/>
    </location>
</feature>
<evidence type="ECO:0000256" key="1">
    <source>
        <dbReference type="SAM" id="MobiDB-lite"/>
    </source>
</evidence>
<name>A0A974CTR6_XENLA</name>
<dbReference type="AlphaFoldDB" id="A0A974CTR6"/>
<accession>A0A974CTR6</accession>
<dbReference type="Proteomes" id="UP000694892">
    <property type="component" value="Chromosome 5S"/>
</dbReference>
<feature type="region of interest" description="Disordered" evidence="1">
    <location>
        <begin position="42"/>
        <end position="84"/>
    </location>
</feature>
<evidence type="ECO:0000313" key="2">
    <source>
        <dbReference type="EMBL" id="OCT78251.1"/>
    </source>
</evidence>
<organism evidence="2 3">
    <name type="scientific">Xenopus laevis</name>
    <name type="common">African clawed frog</name>
    <dbReference type="NCBI Taxonomy" id="8355"/>
    <lineage>
        <taxon>Eukaryota</taxon>
        <taxon>Metazoa</taxon>
        <taxon>Chordata</taxon>
        <taxon>Craniata</taxon>
        <taxon>Vertebrata</taxon>
        <taxon>Euteleostomi</taxon>
        <taxon>Amphibia</taxon>
        <taxon>Batrachia</taxon>
        <taxon>Anura</taxon>
        <taxon>Pipoidea</taxon>
        <taxon>Pipidae</taxon>
        <taxon>Xenopodinae</taxon>
        <taxon>Xenopus</taxon>
        <taxon>Xenopus</taxon>
    </lineage>
</organism>
<reference evidence="3" key="1">
    <citation type="journal article" date="2016" name="Nature">
        <title>Genome evolution in the allotetraploid frog Xenopus laevis.</title>
        <authorList>
            <person name="Session A.M."/>
            <person name="Uno Y."/>
            <person name="Kwon T."/>
            <person name="Chapman J.A."/>
            <person name="Toyoda A."/>
            <person name="Takahashi S."/>
            <person name="Fukui A."/>
            <person name="Hikosaka A."/>
            <person name="Suzuki A."/>
            <person name="Kondo M."/>
            <person name="van Heeringen S.J."/>
            <person name="Quigley I."/>
            <person name="Heinz S."/>
            <person name="Ogino H."/>
            <person name="Ochi H."/>
            <person name="Hellsten U."/>
            <person name="Lyons J.B."/>
            <person name="Simakov O."/>
            <person name="Putnam N."/>
            <person name="Stites J."/>
            <person name="Kuroki Y."/>
            <person name="Tanaka T."/>
            <person name="Michiue T."/>
            <person name="Watanabe M."/>
            <person name="Bogdanovic O."/>
            <person name="Lister R."/>
            <person name="Georgiou G."/>
            <person name="Paranjpe S.S."/>
            <person name="van Kruijsbergen I."/>
            <person name="Shu S."/>
            <person name="Carlson J."/>
            <person name="Kinoshita T."/>
            <person name="Ohta Y."/>
            <person name="Mawaribuchi S."/>
            <person name="Jenkins J."/>
            <person name="Grimwood J."/>
            <person name="Schmutz J."/>
            <person name="Mitros T."/>
            <person name="Mozaffari S.V."/>
            <person name="Suzuki Y."/>
            <person name="Haramoto Y."/>
            <person name="Yamamoto T.S."/>
            <person name="Takagi C."/>
            <person name="Heald R."/>
            <person name="Miller K."/>
            <person name="Haudenschild C."/>
            <person name="Kitzman J."/>
            <person name="Nakayama T."/>
            <person name="Izutsu Y."/>
            <person name="Robert J."/>
            <person name="Fortriede J."/>
            <person name="Burns K."/>
            <person name="Lotay V."/>
            <person name="Karimi K."/>
            <person name="Yasuoka Y."/>
            <person name="Dichmann D.S."/>
            <person name="Flajnik M.F."/>
            <person name="Houston D.W."/>
            <person name="Shendure J."/>
            <person name="DuPasquier L."/>
            <person name="Vize P.D."/>
            <person name="Zorn A.M."/>
            <person name="Ito M."/>
            <person name="Marcotte E.M."/>
            <person name="Wallingford J.B."/>
            <person name="Ito Y."/>
            <person name="Asashima M."/>
            <person name="Ueno N."/>
            <person name="Matsuda Y."/>
            <person name="Veenstra G.J."/>
            <person name="Fujiyama A."/>
            <person name="Harland R.M."/>
            <person name="Taira M."/>
            <person name="Rokhsar D.S."/>
        </authorList>
    </citation>
    <scope>NUCLEOTIDE SEQUENCE [LARGE SCALE GENOMIC DNA]</scope>
    <source>
        <strain evidence="3">J</strain>
    </source>
</reference>
<proteinExistence type="predicted"/>
<sequence length="84" mass="9840">MNSLVRNNRSARHSCMISRDRFTECRRNSYLWCRVSKMAPSSTVRTVSHRPQQWSGLQHPTPFSNSQNAARTNRRKHPVRLESS</sequence>
<dbReference type="EMBL" id="CM004475">
    <property type="protein sequence ID" value="OCT78251.1"/>
    <property type="molecule type" value="Genomic_DNA"/>
</dbReference>
<evidence type="ECO:0000313" key="3">
    <source>
        <dbReference type="Proteomes" id="UP000694892"/>
    </source>
</evidence>
<protein>
    <submittedName>
        <fullName evidence="2">Uncharacterized protein</fullName>
    </submittedName>
</protein>